<keyword evidence="3" id="KW-1185">Reference proteome</keyword>
<accession>A0ABT5UCN1</accession>
<reference evidence="2 3" key="1">
    <citation type="submission" date="2022-11" db="EMBL/GenBank/DDBJ databases">
        <title>Spartinivicinus poritis sp. nov., isolated from scleractinian coral Porites lutea.</title>
        <authorList>
            <person name="Zhang G."/>
            <person name="Cai L."/>
            <person name="Wei Q."/>
        </authorList>
    </citation>
    <scope>NUCLEOTIDE SEQUENCE [LARGE SCALE GENOMIC DNA]</scope>
    <source>
        <strain evidence="2 3">A2-2</strain>
    </source>
</reference>
<feature type="chain" id="PRO_5047334270" evidence="1">
    <location>
        <begin position="20"/>
        <end position="72"/>
    </location>
</feature>
<proteinExistence type="predicted"/>
<dbReference type="RefSeq" id="WP_274690465.1">
    <property type="nucleotide sequence ID" value="NZ_JAPMOU010000029.1"/>
</dbReference>
<evidence type="ECO:0000313" key="3">
    <source>
        <dbReference type="Proteomes" id="UP001528823"/>
    </source>
</evidence>
<gene>
    <name evidence="2" type="ORF">ORQ98_19440</name>
</gene>
<dbReference type="Proteomes" id="UP001528823">
    <property type="component" value="Unassembled WGS sequence"/>
</dbReference>
<feature type="signal peptide" evidence="1">
    <location>
        <begin position="1"/>
        <end position="19"/>
    </location>
</feature>
<keyword evidence="1" id="KW-0732">Signal</keyword>
<name>A0ABT5UCN1_9GAMM</name>
<protein>
    <submittedName>
        <fullName evidence="2">Uncharacterized protein</fullName>
    </submittedName>
</protein>
<sequence>MKAVILLIALAFLSPIIVADPHDSYREIRDHSLTIDQNVHEQATDLKPKLAEEDCSLKSDDDCEGSAVEDES</sequence>
<comment type="caution">
    <text evidence="2">The sequence shown here is derived from an EMBL/GenBank/DDBJ whole genome shotgun (WGS) entry which is preliminary data.</text>
</comment>
<evidence type="ECO:0000313" key="2">
    <source>
        <dbReference type="EMBL" id="MDE1464134.1"/>
    </source>
</evidence>
<dbReference type="EMBL" id="JAPMOU010000029">
    <property type="protein sequence ID" value="MDE1464134.1"/>
    <property type="molecule type" value="Genomic_DNA"/>
</dbReference>
<organism evidence="2 3">
    <name type="scientific">Spartinivicinus poritis</name>
    <dbReference type="NCBI Taxonomy" id="2994640"/>
    <lineage>
        <taxon>Bacteria</taxon>
        <taxon>Pseudomonadati</taxon>
        <taxon>Pseudomonadota</taxon>
        <taxon>Gammaproteobacteria</taxon>
        <taxon>Oceanospirillales</taxon>
        <taxon>Zooshikellaceae</taxon>
        <taxon>Spartinivicinus</taxon>
    </lineage>
</organism>
<evidence type="ECO:0000256" key="1">
    <source>
        <dbReference type="SAM" id="SignalP"/>
    </source>
</evidence>